<dbReference type="InterPro" id="IPR017972">
    <property type="entry name" value="Cyt_P450_CS"/>
</dbReference>
<dbReference type="InterPro" id="IPR002401">
    <property type="entry name" value="Cyt_P450_E_grp-I"/>
</dbReference>
<dbReference type="EMBL" id="JBHRZG010000024">
    <property type="protein sequence ID" value="MFC3835517.1"/>
    <property type="molecule type" value="Genomic_DNA"/>
</dbReference>
<dbReference type="CDD" id="cd20620">
    <property type="entry name" value="CYP132-like"/>
    <property type="match status" value="1"/>
</dbReference>
<proteinExistence type="inferred from homology"/>
<evidence type="ECO:0000256" key="2">
    <source>
        <dbReference type="ARBA" id="ARBA00010617"/>
    </source>
</evidence>
<dbReference type="PANTHER" id="PTHR24305:SF166">
    <property type="entry name" value="CYTOCHROME P450 12A4, MITOCHONDRIAL-RELATED"/>
    <property type="match status" value="1"/>
</dbReference>
<keyword evidence="6" id="KW-1185">Reference proteome</keyword>
<accession>A0ABV7ZDP6</accession>
<reference evidence="6" key="1">
    <citation type="journal article" date="2019" name="Int. J. Syst. Evol. Microbiol.">
        <title>The Global Catalogue of Microorganisms (GCM) 10K type strain sequencing project: providing services to taxonomists for standard genome sequencing and annotation.</title>
        <authorList>
            <consortium name="The Broad Institute Genomics Platform"/>
            <consortium name="The Broad Institute Genome Sequencing Center for Infectious Disease"/>
            <person name="Wu L."/>
            <person name="Ma J."/>
        </authorList>
    </citation>
    <scope>NUCLEOTIDE SEQUENCE [LARGE SCALE GENOMIC DNA]</scope>
    <source>
        <strain evidence="6">CCTCC AB 2017081</strain>
    </source>
</reference>
<evidence type="ECO:0000256" key="1">
    <source>
        <dbReference type="ARBA" id="ARBA00001971"/>
    </source>
</evidence>
<dbReference type="RefSeq" id="WP_322474509.1">
    <property type="nucleotide sequence ID" value="NZ_JBHRZG010000024.1"/>
</dbReference>
<evidence type="ECO:0000313" key="6">
    <source>
        <dbReference type="Proteomes" id="UP001595803"/>
    </source>
</evidence>
<protein>
    <submittedName>
        <fullName evidence="5">Cytochrome P450</fullName>
    </submittedName>
</protein>
<feature type="region of interest" description="Disordered" evidence="4">
    <location>
        <begin position="1"/>
        <end position="20"/>
    </location>
</feature>
<dbReference type="InterPro" id="IPR036396">
    <property type="entry name" value="Cyt_P450_sf"/>
</dbReference>
<evidence type="ECO:0000256" key="3">
    <source>
        <dbReference type="RuleBase" id="RU000461"/>
    </source>
</evidence>
<dbReference type="Gene3D" id="1.10.630.10">
    <property type="entry name" value="Cytochrome P450"/>
    <property type="match status" value="1"/>
</dbReference>
<dbReference type="PRINTS" id="PR00385">
    <property type="entry name" value="P450"/>
</dbReference>
<dbReference type="InterPro" id="IPR001128">
    <property type="entry name" value="Cyt_P450"/>
</dbReference>
<dbReference type="PANTHER" id="PTHR24305">
    <property type="entry name" value="CYTOCHROME P450"/>
    <property type="match status" value="1"/>
</dbReference>
<dbReference type="PRINTS" id="PR00463">
    <property type="entry name" value="EP450I"/>
</dbReference>
<comment type="caution">
    <text evidence="5">The sequence shown here is derived from an EMBL/GenBank/DDBJ whole genome shotgun (WGS) entry which is preliminary data.</text>
</comment>
<dbReference type="Proteomes" id="UP001595803">
    <property type="component" value="Unassembled WGS sequence"/>
</dbReference>
<evidence type="ECO:0000313" key="5">
    <source>
        <dbReference type="EMBL" id="MFC3835517.1"/>
    </source>
</evidence>
<name>A0ABV7ZDP6_9DEIO</name>
<keyword evidence="3" id="KW-0503">Monooxygenase</keyword>
<evidence type="ECO:0000256" key="4">
    <source>
        <dbReference type="SAM" id="MobiDB-lite"/>
    </source>
</evidence>
<keyword evidence="3" id="KW-0349">Heme</keyword>
<keyword evidence="3" id="KW-0408">Iron</keyword>
<dbReference type="InterPro" id="IPR050121">
    <property type="entry name" value="Cytochrome_P450_monoxygenase"/>
</dbReference>
<dbReference type="Pfam" id="PF00067">
    <property type="entry name" value="p450"/>
    <property type="match status" value="1"/>
</dbReference>
<gene>
    <name evidence="5" type="ORF">ACFOSB_21855</name>
</gene>
<keyword evidence="3" id="KW-0479">Metal-binding</keyword>
<dbReference type="PROSITE" id="PS00086">
    <property type="entry name" value="CYTOCHROME_P450"/>
    <property type="match status" value="1"/>
</dbReference>
<comment type="cofactor">
    <cofactor evidence="1">
        <name>heme</name>
        <dbReference type="ChEBI" id="CHEBI:30413"/>
    </cofactor>
</comment>
<organism evidence="5 6">
    <name type="scientific">Deinococcus rufus</name>
    <dbReference type="NCBI Taxonomy" id="2136097"/>
    <lineage>
        <taxon>Bacteria</taxon>
        <taxon>Thermotogati</taxon>
        <taxon>Deinococcota</taxon>
        <taxon>Deinococci</taxon>
        <taxon>Deinococcales</taxon>
        <taxon>Deinococcaceae</taxon>
        <taxon>Deinococcus</taxon>
    </lineage>
</organism>
<sequence length="452" mass="48562">MTAAPGPSRPPGPRSRSPLGHARVLRADPLGYMRHLRVAYGDVLSFRVGPREILLVSDPAAAREVLVDKAASFRKGRGIQKMRDFLGSGLLTAEGAEWRTHRRLMQPAFHRPALAGMAADIVAATRPTLERLHGAAQAGEPVELGGEMLRVTLRAISAVLFGTGLSDAELEVVERELPPLLERTTQRVRAVVDLPAHWPTPANRRATRAGAALDTVVARIIAQRRAAPEPGSDLLGLLLAARDEDGGGGLTDAEVRDEVMTLFLAGHETTANLLTFLFLEFARHPDVQARARAEVRAVLAGRDPDAADARALPYVNACIQEALRLYPPAWIVPRQATEPVTVAGYDLPAGANVSVNIFLMQRSARHWPRPDAFEPGRWLDGARTPDAFMPFGTGARMCIGNHLALLEATLITATLLRGLHYDVPGGGPTGLHPGVTLKPGGPVDARVSAVRE</sequence>
<comment type="similarity">
    <text evidence="2 3">Belongs to the cytochrome P450 family.</text>
</comment>
<keyword evidence="3" id="KW-0560">Oxidoreductase</keyword>
<dbReference type="SUPFAM" id="SSF48264">
    <property type="entry name" value="Cytochrome P450"/>
    <property type="match status" value="1"/>
</dbReference>